<reference evidence="1" key="1">
    <citation type="submission" date="2020-03" db="EMBL/GenBank/DDBJ databases">
        <title>The deep terrestrial virosphere.</title>
        <authorList>
            <person name="Holmfeldt K."/>
            <person name="Nilsson E."/>
            <person name="Simone D."/>
            <person name="Lopez-Fernandez M."/>
            <person name="Wu X."/>
            <person name="de Brujin I."/>
            <person name="Lundin D."/>
            <person name="Andersson A."/>
            <person name="Bertilsson S."/>
            <person name="Dopson M."/>
        </authorList>
    </citation>
    <scope>NUCLEOTIDE SEQUENCE</scope>
    <source>
        <strain evidence="2">MM415A01172</strain>
        <strain evidence="1">MM415B00797</strain>
    </source>
</reference>
<sequence length="68" mass="7817">MGTLRESNQLLDNPRHSDVLLDDINETITIVNQYKTFDVFDYDQYDQLAESGRRGARAGRKLKNAQNS</sequence>
<organism evidence="1">
    <name type="scientific">viral metagenome</name>
    <dbReference type="NCBI Taxonomy" id="1070528"/>
    <lineage>
        <taxon>unclassified sequences</taxon>
        <taxon>metagenomes</taxon>
        <taxon>organismal metagenomes</taxon>
    </lineage>
</organism>
<protein>
    <submittedName>
        <fullName evidence="1">Uncharacterized protein</fullName>
    </submittedName>
</protein>
<dbReference type="EMBL" id="MT141467">
    <property type="protein sequence ID" value="QJA62302.1"/>
    <property type="molecule type" value="Genomic_DNA"/>
</dbReference>
<name>A0A6M3J090_9ZZZZ</name>
<proteinExistence type="predicted"/>
<dbReference type="EMBL" id="MT142313">
    <property type="protein sequence ID" value="QJA77982.1"/>
    <property type="molecule type" value="Genomic_DNA"/>
</dbReference>
<accession>A0A6M3J090</accession>
<evidence type="ECO:0000313" key="2">
    <source>
        <dbReference type="EMBL" id="QJA77982.1"/>
    </source>
</evidence>
<evidence type="ECO:0000313" key="1">
    <source>
        <dbReference type="EMBL" id="QJA62302.1"/>
    </source>
</evidence>
<gene>
    <name evidence="2" type="ORF">MM415A01172_0017</name>
    <name evidence="1" type="ORF">MM415B00797_0017</name>
</gene>
<dbReference type="AlphaFoldDB" id="A0A6M3J090"/>